<dbReference type="PROSITE" id="PS00028">
    <property type="entry name" value="ZINC_FINGER_C2H2_1"/>
    <property type="match status" value="1"/>
</dbReference>
<dbReference type="GO" id="GO:0008270">
    <property type="term" value="F:zinc ion binding"/>
    <property type="evidence" value="ECO:0007669"/>
    <property type="project" value="UniProtKB-KW"/>
</dbReference>
<keyword evidence="1" id="KW-0479">Metal-binding</keyword>
<keyword evidence="7" id="KW-1185">Reference proteome</keyword>
<dbReference type="Gene3D" id="3.30.160.60">
    <property type="entry name" value="Classic Zinc Finger"/>
    <property type="match status" value="1"/>
</dbReference>
<protein>
    <recommendedName>
        <fullName evidence="5">C2H2-type domain-containing protein</fullName>
    </recommendedName>
</protein>
<dbReference type="InterPro" id="IPR036236">
    <property type="entry name" value="Znf_C2H2_sf"/>
</dbReference>
<dbReference type="SMART" id="SM00355">
    <property type="entry name" value="ZnF_C2H2"/>
    <property type="match status" value="3"/>
</dbReference>
<dbReference type="GO" id="GO:0005634">
    <property type="term" value="C:nucleus"/>
    <property type="evidence" value="ECO:0007669"/>
    <property type="project" value="UniProtKB-ARBA"/>
</dbReference>
<gene>
    <name evidence="6" type="ORF">MNOR_LOCUS28264</name>
</gene>
<dbReference type="PANTHER" id="PTHR33936">
    <property type="entry name" value="PROTEIN CBG17840"/>
    <property type="match status" value="1"/>
</dbReference>
<dbReference type="EMBL" id="CAXKWB010030910">
    <property type="protein sequence ID" value="CAL4138746.1"/>
    <property type="molecule type" value="Genomic_DNA"/>
</dbReference>
<evidence type="ECO:0000256" key="2">
    <source>
        <dbReference type="ARBA" id="ARBA00022771"/>
    </source>
</evidence>
<dbReference type="Proteomes" id="UP001497623">
    <property type="component" value="Unassembled WGS sequence"/>
</dbReference>
<dbReference type="PROSITE" id="PS50157">
    <property type="entry name" value="ZINC_FINGER_C2H2_2"/>
    <property type="match status" value="2"/>
</dbReference>
<dbReference type="Pfam" id="PF00096">
    <property type="entry name" value="zf-C2H2"/>
    <property type="match status" value="2"/>
</dbReference>
<feature type="domain" description="C2H2-type" evidence="5">
    <location>
        <begin position="36"/>
        <end position="64"/>
    </location>
</feature>
<evidence type="ECO:0000259" key="5">
    <source>
        <dbReference type="PROSITE" id="PS50157"/>
    </source>
</evidence>
<dbReference type="AlphaFoldDB" id="A0AAV2RVT7"/>
<evidence type="ECO:0000313" key="6">
    <source>
        <dbReference type="EMBL" id="CAL4138746.1"/>
    </source>
</evidence>
<evidence type="ECO:0000256" key="3">
    <source>
        <dbReference type="ARBA" id="ARBA00022833"/>
    </source>
</evidence>
<dbReference type="PANTHER" id="PTHR33936:SF24">
    <property type="entry name" value="C2H2-TYPE DOMAIN-CONTAINING PROTEIN"/>
    <property type="match status" value="1"/>
</dbReference>
<comment type="caution">
    <text evidence="6">The sequence shown here is derived from an EMBL/GenBank/DDBJ whole genome shotgun (WGS) entry which is preliminary data.</text>
</comment>
<dbReference type="FunFam" id="3.30.160.60:FF:000446">
    <property type="entry name" value="Zinc finger protein"/>
    <property type="match status" value="1"/>
</dbReference>
<feature type="domain" description="C2H2-type" evidence="5">
    <location>
        <begin position="7"/>
        <end position="34"/>
    </location>
</feature>
<dbReference type="InterPro" id="IPR052797">
    <property type="entry name" value="RegFact_GeneExpr_CellDeath"/>
</dbReference>
<keyword evidence="2 4" id="KW-0863">Zinc-finger</keyword>
<name>A0AAV2RVT7_MEGNR</name>
<organism evidence="6 7">
    <name type="scientific">Meganyctiphanes norvegica</name>
    <name type="common">Northern krill</name>
    <name type="synonym">Thysanopoda norvegica</name>
    <dbReference type="NCBI Taxonomy" id="48144"/>
    <lineage>
        <taxon>Eukaryota</taxon>
        <taxon>Metazoa</taxon>
        <taxon>Ecdysozoa</taxon>
        <taxon>Arthropoda</taxon>
        <taxon>Crustacea</taxon>
        <taxon>Multicrustacea</taxon>
        <taxon>Malacostraca</taxon>
        <taxon>Eumalacostraca</taxon>
        <taxon>Eucarida</taxon>
        <taxon>Euphausiacea</taxon>
        <taxon>Euphausiidae</taxon>
        <taxon>Meganyctiphanes</taxon>
    </lineage>
</organism>
<proteinExistence type="predicted"/>
<dbReference type="SUPFAM" id="SSF57667">
    <property type="entry name" value="beta-beta-alpha zinc fingers"/>
    <property type="match status" value="1"/>
</dbReference>
<accession>A0AAV2RVT7</accession>
<evidence type="ECO:0000256" key="1">
    <source>
        <dbReference type="ARBA" id="ARBA00022723"/>
    </source>
</evidence>
<dbReference type="InterPro" id="IPR013087">
    <property type="entry name" value="Znf_C2H2_type"/>
</dbReference>
<sequence length="265" mass="30818">MESPSPFQCAECKKTFTTKRAVKAHMSNVCGQKNTFNCPQCKKTYRNKKSLEHHERLKHSKLPKYSKKTHIMCSENGCTEINFPTVKSFRKHLEDNHEKVITKVTHQFSSRKDFHTWKDDIEAKIGIKYVKNNINYGANKEKSLFHCRRSGIFKPRGKGKRQLKSQGSCKTGFYCSSTIELSINNGNYEVHYFEDHSGHTLNLSDLKYTTLSQKTKHFVLDKLLNNVPKEEILNMVREDGPDDRSCFITITDIRNIRSEYKLDTL</sequence>
<reference evidence="6 7" key="1">
    <citation type="submission" date="2024-05" db="EMBL/GenBank/DDBJ databases">
        <authorList>
            <person name="Wallberg A."/>
        </authorList>
    </citation>
    <scope>NUCLEOTIDE SEQUENCE [LARGE SCALE GENOMIC DNA]</scope>
</reference>
<evidence type="ECO:0000256" key="4">
    <source>
        <dbReference type="PROSITE-ProRule" id="PRU00042"/>
    </source>
</evidence>
<evidence type="ECO:0000313" key="7">
    <source>
        <dbReference type="Proteomes" id="UP001497623"/>
    </source>
</evidence>
<keyword evidence="3" id="KW-0862">Zinc</keyword>